<dbReference type="PANTHER" id="PTHR48207:SF3">
    <property type="entry name" value="SUCCINATE--HYDROXYMETHYLGLUTARATE COA-TRANSFERASE"/>
    <property type="match status" value="1"/>
</dbReference>
<dbReference type="GO" id="GO:0008410">
    <property type="term" value="F:CoA-transferase activity"/>
    <property type="evidence" value="ECO:0007669"/>
    <property type="project" value="TreeGrafter"/>
</dbReference>
<reference evidence="2 3" key="1">
    <citation type="submission" date="2009-05" db="EMBL/GenBank/DDBJ databases">
        <title>The draft genome of Acidovorax delafieldii 2AN.</title>
        <authorList>
            <consortium name="US DOE Joint Genome Institute (JGI-PGF)"/>
            <person name="Lucas S."/>
            <person name="Copeland A."/>
            <person name="Lapidus A."/>
            <person name="Glavina del Rio T."/>
            <person name="Tice H."/>
            <person name="Bruce D."/>
            <person name="Goodwin L."/>
            <person name="Pitluck S."/>
            <person name="Larimer F."/>
            <person name="Land M.L."/>
            <person name="Hauser L."/>
            <person name="Shelobolina E.S."/>
            <person name="Picardal F."/>
            <person name="Roden E."/>
            <person name="Emerson D."/>
        </authorList>
    </citation>
    <scope>NUCLEOTIDE SEQUENCE [LARGE SCALE GENOMIC DNA]</scope>
    <source>
        <strain evidence="2 3">2AN</strain>
    </source>
</reference>
<dbReference type="PANTHER" id="PTHR48207">
    <property type="entry name" value="SUCCINATE--HYDROXYMETHYLGLUTARATE COA-TRANSFERASE"/>
    <property type="match status" value="1"/>
</dbReference>
<dbReference type="InterPro" id="IPR044855">
    <property type="entry name" value="CoA-Trfase_III_dom3_sf"/>
</dbReference>
<dbReference type="InterPro" id="IPR003673">
    <property type="entry name" value="CoA-Trfase_fam_III"/>
</dbReference>
<protein>
    <submittedName>
        <fullName evidence="2">L-carnitine dehydratase/bile acid-inducible protein F</fullName>
    </submittedName>
</protein>
<sequence>MKVLEGIKILDLGRYIAGPFCAALLGDYGADVIRVDRVGGSEDRLILPVSENGEGAQFLQVNRNKRSISLEIDQPEGQQVLHELVRRADVVIANMPPRVLQNLGIDYESLRRIKPDIILTASTAFGTAPAVRDRVAFDGVGQAISGAVHLAGLPDHPMKAMVPVVDFATALSCALGTVMALYERKASGMGQEVGASLLQTALNFSSASLIEEAVLQADRKATMNRAAQYAPSDIFRAKDGWFITQVIGPAMFKRWARLIGRPELVDDPRFQDDLQRGHHGEYLSDLMSEWCAPMTRAEALAKLEGARIPAGAVNSPREVLQDESISAAEPFEMMEYPGVKTPIPIVKPPIFLSRTPAAVVRRPPLAGEHTNEVLMEIGYSPDAIAQLSERGIVQQAPGGAAA</sequence>
<organism evidence="2 3">
    <name type="scientific">Acidovorax delafieldii 2AN</name>
    <dbReference type="NCBI Taxonomy" id="573060"/>
    <lineage>
        <taxon>Bacteria</taxon>
        <taxon>Pseudomonadati</taxon>
        <taxon>Pseudomonadota</taxon>
        <taxon>Betaproteobacteria</taxon>
        <taxon>Burkholderiales</taxon>
        <taxon>Comamonadaceae</taxon>
        <taxon>Acidovorax</taxon>
    </lineage>
</organism>
<dbReference type="SUPFAM" id="SSF89796">
    <property type="entry name" value="CoA-transferase family III (CaiB/BaiF)"/>
    <property type="match status" value="1"/>
</dbReference>
<accession>C5T5H4</accession>
<dbReference type="Gene3D" id="3.40.50.10540">
    <property type="entry name" value="Crotonobetainyl-coa:carnitine coa-transferase, domain 1"/>
    <property type="match status" value="1"/>
</dbReference>
<dbReference type="Gene3D" id="3.30.1540.10">
    <property type="entry name" value="formyl-coa transferase, domain 3"/>
    <property type="match status" value="1"/>
</dbReference>
<evidence type="ECO:0000256" key="1">
    <source>
        <dbReference type="ARBA" id="ARBA00022679"/>
    </source>
</evidence>
<comment type="caution">
    <text evidence="2">The sequence shown here is derived from an EMBL/GenBank/DDBJ whole genome shotgun (WGS) entry which is preliminary data.</text>
</comment>
<dbReference type="PATRIC" id="fig|573060.9.peg.2970"/>
<name>C5T5H4_ACIDE</name>
<dbReference type="RefSeq" id="WP_005796379.1">
    <property type="nucleotide sequence ID" value="NZ_ACQT01000064.1"/>
</dbReference>
<evidence type="ECO:0000313" key="2">
    <source>
        <dbReference type="EMBL" id="EER60284.1"/>
    </source>
</evidence>
<dbReference type="EMBL" id="ACQT01000064">
    <property type="protein sequence ID" value="EER60284.1"/>
    <property type="molecule type" value="Genomic_DNA"/>
</dbReference>
<keyword evidence="1" id="KW-0808">Transferase</keyword>
<dbReference type="AlphaFoldDB" id="C5T5H4"/>
<proteinExistence type="predicted"/>
<evidence type="ECO:0000313" key="3">
    <source>
        <dbReference type="Proteomes" id="UP000003856"/>
    </source>
</evidence>
<dbReference type="OrthoDB" id="5294844at2"/>
<dbReference type="Pfam" id="PF02515">
    <property type="entry name" value="CoA_transf_3"/>
    <property type="match status" value="1"/>
</dbReference>
<dbReference type="InterPro" id="IPR050483">
    <property type="entry name" value="CoA-transferase_III_domain"/>
</dbReference>
<dbReference type="InterPro" id="IPR023606">
    <property type="entry name" value="CoA-Trfase_III_dom_1_sf"/>
</dbReference>
<dbReference type="Proteomes" id="UP000003856">
    <property type="component" value="Unassembled WGS sequence"/>
</dbReference>
<gene>
    <name evidence="2" type="ORF">AcdelDRAFT_2154</name>
</gene>
<keyword evidence="3" id="KW-1185">Reference proteome</keyword>